<dbReference type="HOGENOM" id="CLU_024186_1_0_1"/>
<reference evidence="12" key="3">
    <citation type="submission" date="2015-06" db="UniProtKB">
        <authorList>
            <consortium name="EnsemblMetazoa"/>
        </authorList>
    </citation>
    <scope>IDENTIFICATION</scope>
</reference>
<dbReference type="UniPathway" id="UPA00282"/>
<dbReference type="EMBL" id="KB308566">
    <property type="protein sequence ID" value="ELT97405.1"/>
    <property type="molecule type" value="Genomic_DNA"/>
</dbReference>
<feature type="transmembrane region" description="Helical" evidence="8">
    <location>
        <begin position="42"/>
        <end position="73"/>
    </location>
</feature>
<dbReference type="EMBL" id="AMQN01010913">
    <property type="status" value="NOT_ANNOTATED_CDS"/>
    <property type="molecule type" value="Genomic_DNA"/>
</dbReference>
<keyword evidence="8" id="KW-1133">Transmembrane helix</keyword>
<comment type="catalytic activity">
    <reaction evidence="6">
        <text>a long chain fatty alcohol + a fatty acyl-CoA = a long-chain alcohol wax ester + CoA</text>
        <dbReference type="Rhea" id="RHEA:38443"/>
        <dbReference type="ChEBI" id="CHEBI:17135"/>
        <dbReference type="ChEBI" id="CHEBI:57287"/>
        <dbReference type="ChEBI" id="CHEBI:77636"/>
        <dbReference type="ChEBI" id="CHEBI:235323"/>
        <dbReference type="EC" id="2.3.1.75"/>
    </reaction>
</comment>
<reference evidence="13" key="1">
    <citation type="submission" date="2012-12" db="EMBL/GenBank/DDBJ databases">
        <authorList>
            <person name="Hellsten U."/>
            <person name="Grimwood J."/>
            <person name="Chapman J.A."/>
            <person name="Shapiro H."/>
            <person name="Aerts A."/>
            <person name="Otillar R.P."/>
            <person name="Terry A.Y."/>
            <person name="Boore J.L."/>
            <person name="Simakov O."/>
            <person name="Marletaz F."/>
            <person name="Cho S.-J."/>
            <person name="Edsinger-Gonzales E."/>
            <person name="Havlak P."/>
            <person name="Kuo D.-H."/>
            <person name="Larsson T."/>
            <person name="Lv J."/>
            <person name="Arendt D."/>
            <person name="Savage R."/>
            <person name="Osoegawa K."/>
            <person name="de Jong P."/>
            <person name="Lindberg D.R."/>
            <person name="Seaver E.C."/>
            <person name="Weisblat D.A."/>
            <person name="Putnam N.H."/>
            <person name="Grigoriev I.V."/>
            <person name="Rokhsar D.S."/>
        </authorList>
    </citation>
    <scope>NUCLEOTIDE SEQUENCE</scope>
    <source>
        <strain evidence="13">I ESC-2004</strain>
    </source>
</reference>
<evidence type="ECO:0000256" key="4">
    <source>
        <dbReference type="ARBA" id="ARBA00023315"/>
    </source>
</evidence>
<evidence type="ECO:0000256" key="7">
    <source>
        <dbReference type="ARBA" id="ARBA00048109"/>
    </source>
</evidence>
<keyword evidence="8" id="KW-0812">Transmembrane</keyword>
<dbReference type="InterPro" id="IPR045034">
    <property type="entry name" value="O-acyltransferase_WSD1-like"/>
</dbReference>
<feature type="domain" description="O-acyltransferase WSD1-like N-terminal" evidence="9">
    <location>
        <begin position="156"/>
        <end position="256"/>
    </location>
</feature>
<dbReference type="FunCoup" id="R7U2L2">
    <property type="interactions" value="7"/>
</dbReference>
<dbReference type="PANTHER" id="PTHR31650">
    <property type="entry name" value="O-ACYLTRANSFERASE (WSD1-LIKE) FAMILY PROTEIN"/>
    <property type="match status" value="1"/>
</dbReference>
<reference evidence="11 13" key="2">
    <citation type="journal article" date="2013" name="Nature">
        <title>Insights into bilaterian evolution from three spiralian genomes.</title>
        <authorList>
            <person name="Simakov O."/>
            <person name="Marletaz F."/>
            <person name="Cho S.J."/>
            <person name="Edsinger-Gonzales E."/>
            <person name="Havlak P."/>
            <person name="Hellsten U."/>
            <person name="Kuo D.H."/>
            <person name="Larsson T."/>
            <person name="Lv J."/>
            <person name="Arendt D."/>
            <person name="Savage R."/>
            <person name="Osoegawa K."/>
            <person name="de Jong P."/>
            <person name="Grimwood J."/>
            <person name="Chapman J.A."/>
            <person name="Shapiro H."/>
            <person name="Aerts A."/>
            <person name="Otillar R.P."/>
            <person name="Terry A.Y."/>
            <person name="Boore J.L."/>
            <person name="Grigoriev I.V."/>
            <person name="Lindberg D.R."/>
            <person name="Seaver E.C."/>
            <person name="Weisblat D.A."/>
            <person name="Putnam N.H."/>
            <person name="Rokhsar D.S."/>
        </authorList>
    </citation>
    <scope>NUCLEOTIDE SEQUENCE</scope>
    <source>
        <strain evidence="11 13">I ESC-2004</strain>
    </source>
</reference>
<evidence type="ECO:0000256" key="2">
    <source>
        <dbReference type="ARBA" id="ARBA00005189"/>
    </source>
</evidence>
<feature type="domain" description="O-acyltransferase WSD1 C-terminal" evidence="10">
    <location>
        <begin position="372"/>
        <end position="513"/>
    </location>
</feature>
<dbReference type="OrthoDB" id="619536at2759"/>
<comment type="pathway">
    <text evidence="2">Lipid metabolism.</text>
</comment>
<keyword evidence="4" id="KW-0012">Acyltransferase</keyword>
<dbReference type="Pfam" id="PF06974">
    <property type="entry name" value="WS_DGAT_C"/>
    <property type="match status" value="1"/>
</dbReference>
<dbReference type="AlphaFoldDB" id="R7U2L2"/>
<dbReference type="Proteomes" id="UP000014760">
    <property type="component" value="Unassembled WGS sequence"/>
</dbReference>
<dbReference type="GO" id="GO:0047196">
    <property type="term" value="F:long-chain-alcohol O-fatty-acyltransferase activity"/>
    <property type="evidence" value="ECO:0007669"/>
    <property type="project" value="UniProtKB-EC"/>
</dbReference>
<name>R7U2L2_CAPTE</name>
<proteinExistence type="inferred from homology"/>
<dbReference type="PANTHER" id="PTHR31650:SF1">
    <property type="entry name" value="WAX ESTER SYNTHASE_DIACYLGLYCEROL ACYLTRANSFERASE 4-RELATED"/>
    <property type="match status" value="1"/>
</dbReference>
<dbReference type="GO" id="GO:0005886">
    <property type="term" value="C:plasma membrane"/>
    <property type="evidence" value="ECO:0007669"/>
    <property type="project" value="TreeGrafter"/>
</dbReference>
<evidence type="ECO:0000256" key="3">
    <source>
        <dbReference type="ARBA" id="ARBA00022679"/>
    </source>
</evidence>
<evidence type="ECO:0000313" key="13">
    <source>
        <dbReference type="Proteomes" id="UP000014760"/>
    </source>
</evidence>
<dbReference type="InterPro" id="IPR009721">
    <property type="entry name" value="O-acyltransferase_WSD1_C"/>
</dbReference>
<gene>
    <name evidence="11" type="ORF">CAPTEDRAFT_205445</name>
</gene>
<evidence type="ECO:0000313" key="12">
    <source>
        <dbReference type="EnsemblMetazoa" id="CapteP205445"/>
    </source>
</evidence>
<dbReference type="InterPro" id="IPR004255">
    <property type="entry name" value="O-acyltransferase_WSD1_N"/>
</dbReference>
<dbReference type="STRING" id="283909.R7U2L2"/>
<sequence length="531" mass="60672">MTTLGDDDVIVRHRKKVPASNERTFPKSRSESISMEFYEGSIFYACLDLLFSAVAFLFVLLLMPFLVVLSFAIRVYREKKDKLLTQEANVMLMKSSDAIWMQESNENKSVINSVMVFQGKPDLAVFRKLIKQRLVDAKDKTGDRLFNKITMYTNRLLRNYVWVEDPDFDIEQHVYMYPEKVSSKQECLEQVVSEISSVSLPSKKSPWQFIILEPLETNATHYHVVFRVHHSVGDGVSLVRALIFRIVDSIPEEVTKKRFGTTNKLWKIIHSIFYGPSLLIKRLGWPADSNTILHGQELSGEKVVSWSENIDLEFIKELKDRTDTTVNDVLMSCLAGALRDFLRKHDAQLPTDISAYVPVDIRPPKSKLVLDNQFALVFLHLPVDCENSLDALKKTRHRMNQIKGSPEALVNAMVINYSMSRLPDWFSTRVFNWFSQKCSMVLSNVPGPTQQISLGGQPITEIIFWPPQRSNVALGVGIFSYTGTVKVGVISDKAVLTNPRPLVSEFVKRLYQLADEIGEAQHQQQQKQRQP</sequence>
<accession>R7U2L2</accession>
<evidence type="ECO:0000259" key="9">
    <source>
        <dbReference type="Pfam" id="PF03007"/>
    </source>
</evidence>
<keyword evidence="13" id="KW-1185">Reference proteome</keyword>
<comment type="similarity">
    <text evidence="5">In the N-terminal section; belongs to the long-chain O-acyltransferase family.</text>
</comment>
<evidence type="ECO:0000256" key="6">
    <source>
        <dbReference type="ARBA" id="ARBA00047604"/>
    </source>
</evidence>
<dbReference type="GO" id="GO:0019432">
    <property type="term" value="P:triglyceride biosynthetic process"/>
    <property type="evidence" value="ECO:0007669"/>
    <property type="project" value="UniProtKB-UniPathway"/>
</dbReference>
<keyword evidence="3" id="KW-0808">Transferase</keyword>
<evidence type="ECO:0000256" key="1">
    <source>
        <dbReference type="ARBA" id="ARBA00004771"/>
    </source>
</evidence>
<evidence type="ECO:0000256" key="5">
    <source>
        <dbReference type="ARBA" id="ARBA00024360"/>
    </source>
</evidence>
<comment type="catalytic activity">
    <reaction evidence="7">
        <text>an acyl-CoA + a 1,2-diacyl-sn-glycerol = a triacyl-sn-glycerol + CoA</text>
        <dbReference type="Rhea" id="RHEA:10868"/>
        <dbReference type="ChEBI" id="CHEBI:17815"/>
        <dbReference type="ChEBI" id="CHEBI:57287"/>
        <dbReference type="ChEBI" id="CHEBI:58342"/>
        <dbReference type="ChEBI" id="CHEBI:64615"/>
        <dbReference type="EC" id="2.3.1.20"/>
    </reaction>
</comment>
<dbReference type="GO" id="GO:0004144">
    <property type="term" value="F:diacylglycerol O-acyltransferase activity"/>
    <property type="evidence" value="ECO:0007669"/>
    <property type="project" value="UniProtKB-EC"/>
</dbReference>
<evidence type="ECO:0000313" key="11">
    <source>
        <dbReference type="EMBL" id="ELT97405.1"/>
    </source>
</evidence>
<protein>
    <submittedName>
        <fullName evidence="11 12">Uncharacterized protein</fullName>
    </submittedName>
</protein>
<keyword evidence="8" id="KW-0472">Membrane</keyword>
<dbReference type="OMA" id="RGMINIM"/>
<organism evidence="11">
    <name type="scientific">Capitella teleta</name>
    <name type="common">Polychaete worm</name>
    <dbReference type="NCBI Taxonomy" id="283909"/>
    <lineage>
        <taxon>Eukaryota</taxon>
        <taxon>Metazoa</taxon>
        <taxon>Spiralia</taxon>
        <taxon>Lophotrochozoa</taxon>
        <taxon>Annelida</taxon>
        <taxon>Polychaeta</taxon>
        <taxon>Sedentaria</taxon>
        <taxon>Scolecida</taxon>
        <taxon>Capitellidae</taxon>
        <taxon>Capitella</taxon>
    </lineage>
</organism>
<evidence type="ECO:0000259" key="10">
    <source>
        <dbReference type="Pfam" id="PF06974"/>
    </source>
</evidence>
<dbReference type="EnsemblMetazoa" id="CapteT205445">
    <property type="protein sequence ID" value="CapteP205445"/>
    <property type="gene ID" value="CapteG205445"/>
</dbReference>
<evidence type="ECO:0000256" key="8">
    <source>
        <dbReference type="SAM" id="Phobius"/>
    </source>
</evidence>
<dbReference type="Pfam" id="PF03007">
    <property type="entry name" value="WS_DGAT_cat"/>
    <property type="match status" value="1"/>
</dbReference>
<comment type="pathway">
    <text evidence="1">Glycerolipid metabolism; triacylglycerol biosynthesis.</text>
</comment>